<dbReference type="AlphaFoldDB" id="A0A392Q9N6"/>
<dbReference type="Proteomes" id="UP000265520">
    <property type="component" value="Unassembled WGS sequence"/>
</dbReference>
<sequence>MFTDPQKTTNFRSSKEVYSGRANRIQTHLTGVRKGIVRCFGYGIGGNPQGFNVPTDAANKAL</sequence>
<evidence type="ECO:0000313" key="1">
    <source>
        <dbReference type="EMBL" id="MCI20582.1"/>
    </source>
</evidence>
<feature type="non-terminal residue" evidence="1">
    <location>
        <position position="62"/>
    </location>
</feature>
<keyword evidence="2" id="KW-1185">Reference proteome</keyword>
<reference evidence="1 2" key="1">
    <citation type="journal article" date="2018" name="Front. Plant Sci.">
        <title>Red Clover (Trifolium pratense) and Zigzag Clover (T. medium) - A Picture of Genomic Similarities and Differences.</title>
        <authorList>
            <person name="Dluhosova J."/>
            <person name="Istvanek J."/>
            <person name="Nedelnik J."/>
            <person name="Repkova J."/>
        </authorList>
    </citation>
    <scope>NUCLEOTIDE SEQUENCE [LARGE SCALE GENOMIC DNA]</scope>
    <source>
        <strain evidence="2">cv. 10/8</strain>
        <tissue evidence="1">Leaf</tissue>
    </source>
</reference>
<name>A0A392Q9N6_9FABA</name>
<accession>A0A392Q9N6</accession>
<protein>
    <submittedName>
        <fullName evidence="1">Uncharacterized protein</fullName>
    </submittedName>
</protein>
<dbReference type="EMBL" id="LXQA010120597">
    <property type="protein sequence ID" value="MCI20582.1"/>
    <property type="molecule type" value="Genomic_DNA"/>
</dbReference>
<proteinExistence type="predicted"/>
<comment type="caution">
    <text evidence="1">The sequence shown here is derived from an EMBL/GenBank/DDBJ whole genome shotgun (WGS) entry which is preliminary data.</text>
</comment>
<organism evidence="1 2">
    <name type="scientific">Trifolium medium</name>
    <dbReference type="NCBI Taxonomy" id="97028"/>
    <lineage>
        <taxon>Eukaryota</taxon>
        <taxon>Viridiplantae</taxon>
        <taxon>Streptophyta</taxon>
        <taxon>Embryophyta</taxon>
        <taxon>Tracheophyta</taxon>
        <taxon>Spermatophyta</taxon>
        <taxon>Magnoliopsida</taxon>
        <taxon>eudicotyledons</taxon>
        <taxon>Gunneridae</taxon>
        <taxon>Pentapetalae</taxon>
        <taxon>rosids</taxon>
        <taxon>fabids</taxon>
        <taxon>Fabales</taxon>
        <taxon>Fabaceae</taxon>
        <taxon>Papilionoideae</taxon>
        <taxon>50 kb inversion clade</taxon>
        <taxon>NPAAA clade</taxon>
        <taxon>Hologalegina</taxon>
        <taxon>IRL clade</taxon>
        <taxon>Trifolieae</taxon>
        <taxon>Trifolium</taxon>
    </lineage>
</organism>
<evidence type="ECO:0000313" key="2">
    <source>
        <dbReference type="Proteomes" id="UP000265520"/>
    </source>
</evidence>